<accession>A0AA40HT00</accession>
<evidence type="ECO:0000313" key="2">
    <source>
        <dbReference type="EMBL" id="KAK1336456.1"/>
    </source>
</evidence>
<sequence length="264" mass="26829">MELYLSSCSKAAKAASTKTAASSLAEEVRAGPGSWSLVGGAGRAPTGPTGNRALGAPSRGSASAATGWWGTPGPLGCLQGEPFNPGCVALRSFGYGRGLVCLLHLKKAVKRSQARGPSLLRLRPLGPPHSTLELCNSGALETGALAISGPIRTRDEEGRCPATMELYLNFCSKRAKAASVKTAASSLAEEVRAGQGPGLWWAGRGEPPAAPRGNQGPGGAQHRSPGCPSTLTSSLLASFGGSGSGQASPTESKPRRKANAPHRP</sequence>
<protein>
    <submittedName>
        <fullName evidence="2">Uncharacterized protein</fullName>
    </submittedName>
</protein>
<dbReference type="Proteomes" id="UP001177744">
    <property type="component" value="Unassembled WGS sequence"/>
</dbReference>
<reference evidence="2" key="1">
    <citation type="submission" date="2023-06" db="EMBL/GenBank/DDBJ databases">
        <title>Reference genome for the Northern bat (Eptesicus nilssonii), a most northern bat species.</title>
        <authorList>
            <person name="Laine V.N."/>
            <person name="Pulliainen A.T."/>
            <person name="Lilley T.M."/>
        </authorList>
    </citation>
    <scope>NUCLEOTIDE SEQUENCE</scope>
    <source>
        <strain evidence="2">BLF_Eptnil</strain>
        <tissue evidence="2">Kidney</tissue>
    </source>
</reference>
<evidence type="ECO:0000313" key="3">
    <source>
        <dbReference type="Proteomes" id="UP001177744"/>
    </source>
</evidence>
<proteinExistence type="predicted"/>
<organism evidence="2 3">
    <name type="scientific">Cnephaeus nilssonii</name>
    <name type="common">Northern bat</name>
    <name type="synonym">Eptesicus nilssonii</name>
    <dbReference type="NCBI Taxonomy" id="3371016"/>
    <lineage>
        <taxon>Eukaryota</taxon>
        <taxon>Metazoa</taxon>
        <taxon>Chordata</taxon>
        <taxon>Craniata</taxon>
        <taxon>Vertebrata</taxon>
        <taxon>Euteleostomi</taxon>
        <taxon>Mammalia</taxon>
        <taxon>Eutheria</taxon>
        <taxon>Laurasiatheria</taxon>
        <taxon>Chiroptera</taxon>
        <taxon>Yangochiroptera</taxon>
        <taxon>Vespertilionidae</taxon>
        <taxon>Cnephaeus</taxon>
    </lineage>
</organism>
<name>A0AA40HT00_CNENI</name>
<dbReference type="EMBL" id="JAULJE010000012">
    <property type="protein sequence ID" value="KAK1336456.1"/>
    <property type="molecule type" value="Genomic_DNA"/>
</dbReference>
<feature type="compositionally biased region" description="Low complexity" evidence="1">
    <location>
        <begin position="229"/>
        <end position="239"/>
    </location>
</feature>
<gene>
    <name evidence="2" type="ORF">QTO34_002485</name>
</gene>
<evidence type="ECO:0000256" key="1">
    <source>
        <dbReference type="SAM" id="MobiDB-lite"/>
    </source>
</evidence>
<feature type="region of interest" description="Disordered" evidence="1">
    <location>
        <begin position="36"/>
        <end position="65"/>
    </location>
</feature>
<dbReference type="AlphaFoldDB" id="A0AA40HT00"/>
<comment type="caution">
    <text evidence="2">The sequence shown here is derived from an EMBL/GenBank/DDBJ whole genome shotgun (WGS) entry which is preliminary data.</text>
</comment>
<feature type="region of interest" description="Disordered" evidence="1">
    <location>
        <begin position="197"/>
        <end position="264"/>
    </location>
</feature>
<keyword evidence="3" id="KW-1185">Reference proteome</keyword>
<feature type="compositionally biased region" description="Basic residues" evidence="1">
    <location>
        <begin position="254"/>
        <end position="264"/>
    </location>
</feature>